<name>A0A8S1VNJ2_PAROT</name>
<proteinExistence type="predicted"/>
<dbReference type="Proteomes" id="UP000683925">
    <property type="component" value="Unassembled WGS sequence"/>
</dbReference>
<reference evidence="1" key="1">
    <citation type="submission" date="2021-01" db="EMBL/GenBank/DDBJ databases">
        <authorList>
            <consortium name="Genoscope - CEA"/>
            <person name="William W."/>
        </authorList>
    </citation>
    <scope>NUCLEOTIDE SEQUENCE</scope>
</reference>
<gene>
    <name evidence="1" type="ORF">POCTA_138.1.T0690240</name>
</gene>
<evidence type="ECO:0000313" key="2">
    <source>
        <dbReference type="Proteomes" id="UP000683925"/>
    </source>
</evidence>
<dbReference type="AlphaFoldDB" id="A0A8S1VNJ2"/>
<comment type="caution">
    <text evidence="1">The sequence shown here is derived from an EMBL/GenBank/DDBJ whole genome shotgun (WGS) entry which is preliminary data.</text>
</comment>
<keyword evidence="2" id="KW-1185">Reference proteome</keyword>
<protein>
    <submittedName>
        <fullName evidence="1">Uncharacterized protein</fullName>
    </submittedName>
</protein>
<dbReference type="EMBL" id="CAJJDP010000068">
    <property type="protein sequence ID" value="CAD8177795.1"/>
    <property type="molecule type" value="Genomic_DNA"/>
</dbReference>
<accession>A0A8S1VNJ2</accession>
<sequence>MQINQQSKLHLSLVEENHIINKEIVKIRVISESH</sequence>
<organism evidence="1 2">
    <name type="scientific">Paramecium octaurelia</name>
    <dbReference type="NCBI Taxonomy" id="43137"/>
    <lineage>
        <taxon>Eukaryota</taxon>
        <taxon>Sar</taxon>
        <taxon>Alveolata</taxon>
        <taxon>Ciliophora</taxon>
        <taxon>Intramacronucleata</taxon>
        <taxon>Oligohymenophorea</taxon>
        <taxon>Peniculida</taxon>
        <taxon>Parameciidae</taxon>
        <taxon>Paramecium</taxon>
    </lineage>
</organism>
<evidence type="ECO:0000313" key="1">
    <source>
        <dbReference type="EMBL" id="CAD8177795.1"/>
    </source>
</evidence>